<feature type="chain" id="PRO_5012551552" evidence="1">
    <location>
        <begin position="20"/>
        <end position="238"/>
    </location>
</feature>
<name>A0A1W0CBI5_9NEIS</name>
<reference evidence="2 3" key="1">
    <citation type="submission" date="2017-02" db="EMBL/GenBank/DDBJ databases">
        <title>Chromobacterium haemolyticum H5244.</title>
        <authorList>
            <person name="Gulvik C.A."/>
        </authorList>
    </citation>
    <scope>NUCLEOTIDE SEQUENCE [LARGE SCALE GENOMIC DNA]</scope>
    <source>
        <strain evidence="2 3">H5244</strain>
    </source>
</reference>
<dbReference type="EMBL" id="MUKV01000051">
    <property type="protein sequence ID" value="OQS32088.1"/>
    <property type="molecule type" value="Genomic_DNA"/>
</dbReference>
<evidence type="ECO:0000313" key="3">
    <source>
        <dbReference type="Proteomes" id="UP000192721"/>
    </source>
</evidence>
<dbReference type="SUPFAM" id="SSF53850">
    <property type="entry name" value="Periplasmic binding protein-like II"/>
    <property type="match status" value="1"/>
</dbReference>
<organism evidence="2 3">
    <name type="scientific">Chromobacterium haemolyticum</name>
    <dbReference type="NCBI Taxonomy" id="394935"/>
    <lineage>
        <taxon>Bacteria</taxon>
        <taxon>Pseudomonadati</taxon>
        <taxon>Pseudomonadota</taxon>
        <taxon>Betaproteobacteria</taxon>
        <taxon>Neisseriales</taxon>
        <taxon>Chromobacteriaceae</taxon>
        <taxon>Chromobacterium</taxon>
    </lineage>
</organism>
<keyword evidence="1" id="KW-0732">Signal</keyword>
<dbReference type="RefSeq" id="WP_081557019.1">
    <property type="nucleotide sequence ID" value="NZ_CP109905.1"/>
</dbReference>
<evidence type="ECO:0000256" key="1">
    <source>
        <dbReference type="SAM" id="SignalP"/>
    </source>
</evidence>
<sequence length="238" mass="25865">MAKRWRGLLAGWLALPVLAAGYHSSSQDIGPWGDGASQDGLAPRFIRFVAKQAGLTLTQDVRPLPRAIEELRNGRNALALVTASPERAGFAVELCRPVSIRISVLYHRRGQVSPIGPQWFRLRSLGILRGTHTLDGFVAESGATPVEVSDMPQGFRMLQAGRLDAMMCVRPGCGHALRQMGESLPNLAEYVHGDEPMALYVSKRSELARDAVMLGKLKTACLSAAGKREMAGLMTIYD</sequence>
<dbReference type="Proteomes" id="UP000192721">
    <property type="component" value="Unassembled WGS sequence"/>
</dbReference>
<comment type="caution">
    <text evidence="2">The sequence shown here is derived from an EMBL/GenBank/DDBJ whole genome shotgun (WGS) entry which is preliminary data.</text>
</comment>
<accession>A0A1W0CBI5</accession>
<dbReference type="Gene3D" id="3.40.190.10">
    <property type="entry name" value="Periplasmic binding protein-like II"/>
    <property type="match status" value="2"/>
</dbReference>
<dbReference type="AlphaFoldDB" id="A0A1W0CBI5"/>
<protein>
    <submittedName>
        <fullName evidence="2">Uncharacterized protein</fullName>
    </submittedName>
</protein>
<proteinExistence type="predicted"/>
<gene>
    <name evidence="2" type="ORF">B0T45_22265</name>
</gene>
<evidence type="ECO:0000313" key="2">
    <source>
        <dbReference type="EMBL" id="OQS32088.1"/>
    </source>
</evidence>
<feature type="signal peptide" evidence="1">
    <location>
        <begin position="1"/>
        <end position="19"/>
    </location>
</feature>